<dbReference type="Gene3D" id="3.40.50.300">
    <property type="entry name" value="P-loop containing nucleotide triphosphate hydrolases"/>
    <property type="match status" value="1"/>
</dbReference>
<reference evidence="1 2" key="1">
    <citation type="submission" date="2017-05" db="EMBL/GenBank/DDBJ databases">
        <title>Vagococcus spp. assemblies.</title>
        <authorList>
            <person name="Gulvik C.A."/>
        </authorList>
    </citation>
    <scope>NUCLEOTIDE SEQUENCE [LARGE SCALE GENOMIC DNA]</scope>
    <source>
        <strain evidence="1 2">NCFB 2777</strain>
    </source>
</reference>
<evidence type="ECO:0000313" key="1">
    <source>
        <dbReference type="EMBL" id="RST95000.1"/>
    </source>
</evidence>
<organism evidence="1 2">
    <name type="scientific">Vagococcus salmoninarum</name>
    <dbReference type="NCBI Taxonomy" id="2739"/>
    <lineage>
        <taxon>Bacteria</taxon>
        <taxon>Bacillati</taxon>
        <taxon>Bacillota</taxon>
        <taxon>Bacilli</taxon>
        <taxon>Lactobacillales</taxon>
        <taxon>Enterococcaceae</taxon>
        <taxon>Vagococcus</taxon>
    </lineage>
</organism>
<accession>A0A429ZMQ9</accession>
<dbReference type="OrthoDB" id="193997at2"/>
<dbReference type="Proteomes" id="UP000287239">
    <property type="component" value="Unassembled WGS sequence"/>
</dbReference>
<dbReference type="AlphaFoldDB" id="A0A429ZMQ9"/>
<dbReference type="SUPFAM" id="SSF52540">
    <property type="entry name" value="P-loop containing nucleoside triphosphate hydrolases"/>
    <property type="match status" value="1"/>
</dbReference>
<evidence type="ECO:0000313" key="2">
    <source>
        <dbReference type="Proteomes" id="UP000287239"/>
    </source>
</evidence>
<gene>
    <name evidence="1" type="ORF">CBF35_09015</name>
</gene>
<proteinExistence type="predicted"/>
<keyword evidence="2" id="KW-1185">Reference proteome</keyword>
<dbReference type="InterPro" id="IPR027417">
    <property type="entry name" value="P-loop_NTPase"/>
</dbReference>
<comment type="caution">
    <text evidence="1">The sequence shown here is derived from an EMBL/GenBank/DDBJ whole genome shotgun (WGS) entry which is preliminary data.</text>
</comment>
<evidence type="ECO:0008006" key="3">
    <source>
        <dbReference type="Google" id="ProtNLM"/>
    </source>
</evidence>
<dbReference type="RefSeq" id="WP_126780288.1">
    <property type="nucleotide sequence ID" value="NZ_NGJU01000012.1"/>
</dbReference>
<name>A0A429ZMQ9_9ENTE</name>
<dbReference type="GeneID" id="98568511"/>
<dbReference type="EMBL" id="NGJU01000012">
    <property type="protein sequence ID" value="RST95000.1"/>
    <property type="molecule type" value="Genomic_DNA"/>
</dbReference>
<sequence>MALIVIIGSQAVGKMTVGMELEKRIDGKLLFNHQTIDLFANYLGYSEATFALSDKTRKELFKAFVKNPDHNTTQTIIFTVLINFDAPEDIQFLNEIATIFLEAQQAVYFIELIAEVEERLKRNVHEQRLKMKPSKRDLTFSRKDLLDSLANYRLESQPEELNELFPKVSSIKINNTHLSPMEVSQTIINQLNLDLLP</sequence>
<protein>
    <recommendedName>
        <fullName evidence="3">Shikimate kinase</fullName>
    </recommendedName>
</protein>